<name>A0AAI9SWL3_9ASCO</name>
<dbReference type="Pfam" id="PF01467">
    <property type="entry name" value="CTP_transf_like"/>
    <property type="match status" value="1"/>
</dbReference>
<dbReference type="InterPro" id="IPR014729">
    <property type="entry name" value="Rossmann-like_a/b/a_fold"/>
</dbReference>
<sequence length="399" mass="45153">MDPTNDPDFTPPSLKKDFEPIAPSDKIPHSTPIQPFVMEDLGAALDGPPPHPASSNSIRPGPVSLKSHDSNADSESRYHSRIPRKHTDLMSSSSDEENIDIEVQNNVKREPEILPPTFQVQSSQIADLEEVPHGIQRQATHLENYHFPTHRLATTLPDDSKSPLVIVACGSFSPITYLHLRMFEMAMDAIMESTRFEVVGGYFSPVSSNYKKQGLAQANHRVRMCELASERTSSWLMVDAWESLQPRYTRTALVLDHFNEEINIKRGGVMTKTGQRRGVKIMLLAGGDLIESMGEPDVWADQDLHHILGRYGCLIVERTGSDVRSFLLSHDIMYEHRKNILVIKQLIYNDISSTKIRLFIRRGMSVQYLLPNSVIRYIQQHNLYGDSEPVKQVMSERAE</sequence>
<dbReference type="AlphaFoldDB" id="A0AAI9SWL3"/>
<evidence type="ECO:0000256" key="4">
    <source>
        <dbReference type="ARBA" id="ARBA00007064"/>
    </source>
</evidence>
<evidence type="ECO:0000256" key="12">
    <source>
        <dbReference type="ARBA" id="ARBA00023242"/>
    </source>
</evidence>
<evidence type="ECO:0000313" key="20">
    <source>
        <dbReference type="Proteomes" id="UP001202479"/>
    </source>
</evidence>
<dbReference type="Proteomes" id="UP001202479">
    <property type="component" value="Unassembled WGS sequence"/>
</dbReference>
<evidence type="ECO:0000256" key="5">
    <source>
        <dbReference type="ARBA" id="ARBA00022553"/>
    </source>
</evidence>
<dbReference type="NCBIfam" id="TIGR00482">
    <property type="entry name" value="nicotinate (nicotinamide) nucleotide adenylyltransferase"/>
    <property type="match status" value="1"/>
</dbReference>
<accession>A0AAI9SWL3</accession>
<reference evidence="19" key="1">
    <citation type="journal article" date="2022" name="DNA Res.">
        <title>Genome analysis of five recently described species of the CUG-Ser clade uncovers Candida theae as a new hybrid lineage with pathogenic potential in the Candida parapsilosis species complex.</title>
        <authorList>
            <person name="Mixao V."/>
            <person name="Del Olmo V."/>
            <person name="Hegedusova E."/>
            <person name="Saus E."/>
            <person name="Pryszcz L."/>
            <person name="Cillingova A."/>
            <person name="Nosek J."/>
            <person name="Gabaldon T."/>
        </authorList>
    </citation>
    <scope>NUCLEOTIDE SEQUENCE</scope>
    <source>
        <strain evidence="19">CBS 10844</strain>
    </source>
</reference>
<dbReference type="CDD" id="cd09286">
    <property type="entry name" value="NMNAT_Eukarya"/>
    <property type="match status" value="1"/>
</dbReference>
<evidence type="ECO:0000256" key="16">
    <source>
        <dbReference type="RuleBase" id="RU362021"/>
    </source>
</evidence>
<keyword evidence="8 16" id="KW-0548">Nucleotidyltransferase</keyword>
<dbReference type="GO" id="GO:0004515">
    <property type="term" value="F:nicotinate-nucleotide adenylyltransferase activity"/>
    <property type="evidence" value="ECO:0007669"/>
    <property type="project" value="UniProtKB-EC"/>
</dbReference>
<keyword evidence="6 16" id="KW-0662">Pyridine nucleotide biosynthesis</keyword>
<comment type="similarity">
    <text evidence="4 16">Belongs to the eukaryotic NMN adenylyltransferase family.</text>
</comment>
<dbReference type="PANTHER" id="PTHR12039">
    <property type="entry name" value="NICOTINAMIDE MONONUCLEOTIDE ADENYLYLTRANSFERASE"/>
    <property type="match status" value="1"/>
</dbReference>
<comment type="pathway">
    <text evidence="3">Cofactor biosynthesis; NAD(+) biosynthesis; deamido-NAD(+) from nicotinate D-ribonucleotide: step 1/1.</text>
</comment>
<evidence type="ECO:0000256" key="6">
    <source>
        <dbReference type="ARBA" id="ARBA00022642"/>
    </source>
</evidence>
<keyword evidence="12" id="KW-0539">Nucleus</keyword>
<dbReference type="InterPro" id="IPR004821">
    <property type="entry name" value="Cyt_trans-like"/>
</dbReference>
<evidence type="ECO:0000256" key="8">
    <source>
        <dbReference type="ARBA" id="ARBA00022695"/>
    </source>
</evidence>
<dbReference type="EC" id="2.7.7.1" evidence="16"/>
<dbReference type="EMBL" id="JAHUZD010000102">
    <property type="protein sequence ID" value="KAI3404451.2"/>
    <property type="molecule type" value="Genomic_DNA"/>
</dbReference>
<feature type="region of interest" description="Disordered" evidence="17">
    <location>
        <begin position="1"/>
        <end position="97"/>
    </location>
</feature>
<evidence type="ECO:0000256" key="14">
    <source>
        <dbReference type="ARBA" id="ARBA00049001"/>
    </source>
</evidence>
<keyword evidence="7 16" id="KW-0808">Transferase</keyword>
<comment type="caution">
    <text evidence="19">The sequence shown here is derived from an EMBL/GenBank/DDBJ whole genome shotgun (WGS) entry which is preliminary data.</text>
</comment>
<evidence type="ECO:0000256" key="3">
    <source>
        <dbReference type="ARBA" id="ARBA00005019"/>
    </source>
</evidence>
<feature type="domain" description="Cytidyltransferase-like" evidence="18">
    <location>
        <begin position="167"/>
        <end position="357"/>
    </location>
</feature>
<keyword evidence="5" id="KW-0597">Phosphoprotein</keyword>
<dbReference type="InterPro" id="IPR051182">
    <property type="entry name" value="Euk_NMN_adenylyltrnsfrase"/>
</dbReference>
<proteinExistence type="inferred from homology"/>
<evidence type="ECO:0000256" key="13">
    <source>
        <dbReference type="ARBA" id="ARBA00048721"/>
    </source>
</evidence>
<dbReference type="InterPro" id="IPR045094">
    <property type="entry name" value="NMNAT_euk"/>
</dbReference>
<dbReference type="EC" id="2.7.7.18" evidence="16"/>
<dbReference type="FunFam" id="3.40.50.620:FF:000074">
    <property type="entry name" value="Nicotinamide-nucleotide adenylyltransferase"/>
    <property type="match status" value="1"/>
</dbReference>
<gene>
    <name evidence="19" type="ORF">KGF56_002748</name>
</gene>
<dbReference type="Gene3D" id="3.40.50.620">
    <property type="entry name" value="HUPs"/>
    <property type="match status" value="1"/>
</dbReference>
<keyword evidence="20" id="KW-1185">Reference proteome</keyword>
<evidence type="ECO:0000256" key="9">
    <source>
        <dbReference type="ARBA" id="ARBA00022741"/>
    </source>
</evidence>
<evidence type="ECO:0000256" key="2">
    <source>
        <dbReference type="ARBA" id="ARBA00004658"/>
    </source>
</evidence>
<feature type="compositionally biased region" description="Basic and acidic residues" evidence="17">
    <location>
        <begin position="66"/>
        <end position="78"/>
    </location>
</feature>
<comment type="pathway">
    <text evidence="2 16">Cofactor biosynthesis; NAD(+) biosynthesis; NAD(+) from nicotinamide D-ribonucleotide: step 1/1.</text>
</comment>
<evidence type="ECO:0000256" key="11">
    <source>
        <dbReference type="ARBA" id="ARBA00023027"/>
    </source>
</evidence>
<comment type="catalytic activity">
    <reaction evidence="13 16">
        <text>nicotinate beta-D-ribonucleotide + ATP + H(+) = deamido-NAD(+) + diphosphate</text>
        <dbReference type="Rhea" id="RHEA:22860"/>
        <dbReference type="ChEBI" id="CHEBI:15378"/>
        <dbReference type="ChEBI" id="CHEBI:30616"/>
        <dbReference type="ChEBI" id="CHEBI:33019"/>
        <dbReference type="ChEBI" id="CHEBI:57502"/>
        <dbReference type="ChEBI" id="CHEBI:58437"/>
        <dbReference type="EC" id="2.7.7.18"/>
    </reaction>
</comment>
<evidence type="ECO:0000256" key="17">
    <source>
        <dbReference type="SAM" id="MobiDB-lite"/>
    </source>
</evidence>
<evidence type="ECO:0000256" key="1">
    <source>
        <dbReference type="ARBA" id="ARBA00004123"/>
    </source>
</evidence>
<comment type="catalytic activity">
    <reaction evidence="14 16">
        <text>beta-nicotinamide D-ribonucleotide + ATP + H(+) = diphosphate + NAD(+)</text>
        <dbReference type="Rhea" id="RHEA:21360"/>
        <dbReference type="ChEBI" id="CHEBI:14649"/>
        <dbReference type="ChEBI" id="CHEBI:15378"/>
        <dbReference type="ChEBI" id="CHEBI:30616"/>
        <dbReference type="ChEBI" id="CHEBI:33019"/>
        <dbReference type="ChEBI" id="CHEBI:57540"/>
        <dbReference type="EC" id="2.7.7.1"/>
    </reaction>
</comment>
<dbReference type="GO" id="GO:0009435">
    <property type="term" value="P:NAD+ biosynthetic process"/>
    <property type="evidence" value="ECO:0007669"/>
    <property type="project" value="InterPro"/>
</dbReference>
<comment type="function">
    <text evidence="15">Catalyzes the formation of NAD(+) from nicotinamide mononucleotide (NMN) and ATP. Can also use the deamidated form; nicotinic acid mononucleotide (NaMN) as substrate to form deamido-NAD(+) (NaAD). Key enzyme in both de novo and salvage pathways for NAD(+) biosynthesis. Predominantly acts in the salvage pathways via NMN.</text>
</comment>
<evidence type="ECO:0000259" key="18">
    <source>
        <dbReference type="Pfam" id="PF01467"/>
    </source>
</evidence>
<dbReference type="GO" id="GO:0005524">
    <property type="term" value="F:ATP binding"/>
    <property type="evidence" value="ECO:0007669"/>
    <property type="project" value="UniProtKB-KW"/>
</dbReference>
<dbReference type="PANTHER" id="PTHR12039:SF0">
    <property type="entry name" value="NICOTINAMIDE-NUCLEOTIDE ADENYLYLTRANSFERASE"/>
    <property type="match status" value="1"/>
</dbReference>
<evidence type="ECO:0000313" key="19">
    <source>
        <dbReference type="EMBL" id="KAI3404451.2"/>
    </source>
</evidence>
<keyword evidence="11 16" id="KW-0520">NAD</keyword>
<protein>
    <recommendedName>
        <fullName evidence="16">Nicotinamide-nucleotide adenylyltransferase</fullName>
        <ecNumber evidence="16">2.7.7.1</ecNumber>
        <ecNumber evidence="16">2.7.7.18</ecNumber>
    </recommendedName>
</protein>
<keyword evidence="9 16" id="KW-0547">Nucleotide-binding</keyword>
<dbReference type="GeneID" id="73380365"/>
<evidence type="ECO:0000256" key="10">
    <source>
        <dbReference type="ARBA" id="ARBA00022840"/>
    </source>
</evidence>
<dbReference type="RefSeq" id="XP_049180196.1">
    <property type="nucleotide sequence ID" value="XM_049324010.1"/>
</dbReference>
<dbReference type="GO" id="GO:0005634">
    <property type="term" value="C:nucleus"/>
    <property type="evidence" value="ECO:0007669"/>
    <property type="project" value="UniProtKB-SubCell"/>
</dbReference>
<dbReference type="InterPro" id="IPR005248">
    <property type="entry name" value="NadD/NMNAT"/>
</dbReference>
<evidence type="ECO:0000256" key="7">
    <source>
        <dbReference type="ARBA" id="ARBA00022679"/>
    </source>
</evidence>
<dbReference type="GO" id="GO:0000309">
    <property type="term" value="F:nicotinamide-nucleotide adenylyltransferase activity"/>
    <property type="evidence" value="ECO:0007669"/>
    <property type="project" value="UniProtKB-EC"/>
</dbReference>
<organism evidence="19 20">
    <name type="scientific">Candida oxycetoniae</name>
    <dbReference type="NCBI Taxonomy" id="497107"/>
    <lineage>
        <taxon>Eukaryota</taxon>
        <taxon>Fungi</taxon>
        <taxon>Dikarya</taxon>
        <taxon>Ascomycota</taxon>
        <taxon>Saccharomycotina</taxon>
        <taxon>Pichiomycetes</taxon>
        <taxon>Debaryomycetaceae</taxon>
        <taxon>Candida/Lodderomyces clade</taxon>
        <taxon>Candida</taxon>
    </lineage>
</organism>
<keyword evidence="10 16" id="KW-0067">ATP-binding</keyword>
<evidence type="ECO:0000256" key="15">
    <source>
        <dbReference type="ARBA" id="ARBA00053172"/>
    </source>
</evidence>
<dbReference type="SUPFAM" id="SSF52374">
    <property type="entry name" value="Nucleotidylyl transferase"/>
    <property type="match status" value="1"/>
</dbReference>
<comment type="subcellular location">
    <subcellularLocation>
        <location evidence="1">Nucleus</location>
    </subcellularLocation>
</comment>